<proteinExistence type="predicted"/>
<accession>A0ABV4NP16</accession>
<sequence length="185" mass="21616">MEQEVTQAVEQWLTDVVVGLNLCPFARKPLRAGQIRYRVSTANEDKTLLEDLLAEFQLLDTTPENELLTTLLIIPKHLYDFSDYNQFLDQAEWIMERNSYIGTYQLASFHPHYQFAGTTPEDAENLTNRAPYPILHLLREENLANMIGLYPDPETIPENNIRRVESLSQEEKLQLFPYLFQQLKK</sequence>
<comment type="caution">
    <text evidence="1">The sequence shown here is derived from an EMBL/GenBank/DDBJ whole genome shotgun (WGS) entry which is preliminary data.</text>
</comment>
<keyword evidence="2" id="KW-1185">Reference proteome</keyword>
<name>A0ABV4NP16_9GAMM</name>
<protein>
    <submittedName>
        <fullName evidence="1">DUF1415 domain-containing protein</fullName>
    </submittedName>
</protein>
<reference evidence="1 2" key="1">
    <citation type="submission" date="2024-08" db="EMBL/GenBank/DDBJ databases">
        <authorList>
            <person name="Ishaq N."/>
        </authorList>
    </citation>
    <scope>NUCLEOTIDE SEQUENCE [LARGE SCALE GENOMIC DNA]</scope>
    <source>
        <strain evidence="1 2">JCM 30400</strain>
    </source>
</reference>
<dbReference type="Proteomes" id="UP001569414">
    <property type="component" value="Unassembled WGS sequence"/>
</dbReference>
<dbReference type="EMBL" id="JBGMEL010000010">
    <property type="protein sequence ID" value="MFA0791085.1"/>
    <property type="molecule type" value="Genomic_DNA"/>
</dbReference>
<evidence type="ECO:0000313" key="1">
    <source>
        <dbReference type="EMBL" id="MFA0791085.1"/>
    </source>
</evidence>
<organism evidence="1 2">
    <name type="scientific">Microbulbifer echini</name>
    <dbReference type="NCBI Taxonomy" id="1529067"/>
    <lineage>
        <taxon>Bacteria</taxon>
        <taxon>Pseudomonadati</taxon>
        <taxon>Pseudomonadota</taxon>
        <taxon>Gammaproteobacteria</taxon>
        <taxon>Cellvibrionales</taxon>
        <taxon>Microbulbiferaceae</taxon>
        <taxon>Microbulbifer</taxon>
    </lineage>
</organism>
<dbReference type="InterPro" id="IPR009858">
    <property type="entry name" value="DUF1415"/>
</dbReference>
<dbReference type="RefSeq" id="WP_371843592.1">
    <property type="nucleotide sequence ID" value="NZ_JBGMEL010000010.1"/>
</dbReference>
<gene>
    <name evidence="1" type="ORF">ACCI51_11060</name>
</gene>
<dbReference type="Pfam" id="PF07209">
    <property type="entry name" value="DUF1415"/>
    <property type="match status" value="1"/>
</dbReference>
<evidence type="ECO:0000313" key="2">
    <source>
        <dbReference type="Proteomes" id="UP001569414"/>
    </source>
</evidence>